<dbReference type="InterPro" id="IPR023214">
    <property type="entry name" value="HAD_sf"/>
</dbReference>
<dbReference type="Gene3D" id="3.40.50.1000">
    <property type="entry name" value="HAD superfamily/HAD-like"/>
    <property type="match status" value="1"/>
</dbReference>
<dbReference type="Pfam" id="PF13419">
    <property type="entry name" value="HAD_2"/>
    <property type="match status" value="1"/>
</dbReference>
<dbReference type="SUPFAM" id="SSF56784">
    <property type="entry name" value="HAD-like"/>
    <property type="match status" value="1"/>
</dbReference>
<accession>A0ABP9DLV4</accession>
<dbReference type="PANTHER" id="PTHR47478">
    <property type="match status" value="1"/>
</dbReference>
<dbReference type="Proteomes" id="UP001500298">
    <property type="component" value="Unassembled WGS sequence"/>
</dbReference>
<name>A0ABP9DLV4_9BACT</name>
<dbReference type="InterPro" id="IPR023198">
    <property type="entry name" value="PGP-like_dom2"/>
</dbReference>
<dbReference type="InterPro" id="IPR036412">
    <property type="entry name" value="HAD-like_sf"/>
</dbReference>
<dbReference type="InterPro" id="IPR052550">
    <property type="entry name" value="Pyrimidine_5'-ntase_YjjG"/>
</dbReference>
<dbReference type="PANTHER" id="PTHR47478:SF1">
    <property type="entry name" value="PYRIMIDINE 5'-NUCLEOTIDASE YJJG"/>
    <property type="match status" value="1"/>
</dbReference>
<dbReference type="InterPro" id="IPR006439">
    <property type="entry name" value="HAD-SF_hydro_IA"/>
</dbReference>
<dbReference type="NCBIfam" id="TIGR02254">
    <property type="entry name" value="YjjG_YfnB"/>
    <property type="match status" value="1"/>
</dbReference>
<dbReference type="InterPro" id="IPR011951">
    <property type="entry name" value="HAD-SF_hydro_IA_YjjG/PynA"/>
</dbReference>
<reference evidence="2" key="1">
    <citation type="journal article" date="2019" name="Int. J. Syst. Evol. Microbiol.">
        <title>The Global Catalogue of Microorganisms (GCM) 10K type strain sequencing project: providing services to taxonomists for standard genome sequencing and annotation.</title>
        <authorList>
            <consortium name="The Broad Institute Genomics Platform"/>
            <consortium name="The Broad Institute Genome Sequencing Center for Infectious Disease"/>
            <person name="Wu L."/>
            <person name="Ma J."/>
        </authorList>
    </citation>
    <scope>NUCLEOTIDE SEQUENCE [LARGE SCALE GENOMIC DNA]</scope>
    <source>
        <strain evidence="2">JCM 18326</strain>
    </source>
</reference>
<organism evidence="1 2">
    <name type="scientific">Algivirga pacifica</name>
    <dbReference type="NCBI Taxonomy" id="1162670"/>
    <lineage>
        <taxon>Bacteria</taxon>
        <taxon>Pseudomonadati</taxon>
        <taxon>Bacteroidota</taxon>
        <taxon>Cytophagia</taxon>
        <taxon>Cytophagales</taxon>
        <taxon>Flammeovirgaceae</taxon>
        <taxon>Algivirga</taxon>
    </lineage>
</organism>
<keyword evidence="2" id="KW-1185">Reference proteome</keyword>
<evidence type="ECO:0000313" key="2">
    <source>
        <dbReference type="Proteomes" id="UP001500298"/>
    </source>
</evidence>
<dbReference type="NCBIfam" id="TIGR01662">
    <property type="entry name" value="HAD-SF-IIIA"/>
    <property type="match status" value="1"/>
</dbReference>
<proteinExistence type="predicted"/>
<comment type="caution">
    <text evidence="1">The sequence shown here is derived from an EMBL/GenBank/DDBJ whole genome shotgun (WGS) entry which is preliminary data.</text>
</comment>
<dbReference type="EMBL" id="BAABJX010000062">
    <property type="protein sequence ID" value="GAA4849158.1"/>
    <property type="molecule type" value="Genomic_DNA"/>
</dbReference>
<dbReference type="SFLD" id="SFLDS00003">
    <property type="entry name" value="Haloacid_Dehalogenase"/>
    <property type="match status" value="1"/>
</dbReference>
<dbReference type="InterPro" id="IPR041492">
    <property type="entry name" value="HAD_2"/>
</dbReference>
<dbReference type="NCBIfam" id="TIGR01549">
    <property type="entry name" value="HAD-SF-IA-v1"/>
    <property type="match status" value="1"/>
</dbReference>
<dbReference type="Gene3D" id="1.10.150.240">
    <property type="entry name" value="Putative phosphatase, domain 2"/>
    <property type="match status" value="1"/>
</dbReference>
<dbReference type="RefSeq" id="WP_345374610.1">
    <property type="nucleotide sequence ID" value="NZ_BAABJX010000062.1"/>
</dbReference>
<dbReference type="InterPro" id="IPR006549">
    <property type="entry name" value="HAD-SF_hydro_IIIA"/>
</dbReference>
<protein>
    <submittedName>
        <fullName evidence="1">YjjG family noncanonical pyrimidine nucleotidase</fullName>
    </submittedName>
</protein>
<gene>
    <name evidence="1" type="ORF">GCM10023331_37280</name>
</gene>
<dbReference type="SFLD" id="SFLDG01129">
    <property type="entry name" value="C1.5:_HAD__Beta-PGM__Phosphata"/>
    <property type="match status" value="1"/>
</dbReference>
<evidence type="ECO:0000313" key="1">
    <source>
        <dbReference type="EMBL" id="GAA4849158.1"/>
    </source>
</evidence>
<sequence>MKNTDFKHLFFDLDHTLWDFEKSSAETLEELYDRYQIGSLSSRNIQKLDFIAAFRVVNRKLWQQYDRGKVDREKIRSERFPMIFAELGIPAVVCPADMGEVYLSICPTKPYLMAEALSTLQRLNEHYELHILTNGFKDVQHIKMRSANIYHFFKQIITSECTGHKKPNIQIFQYAMEQAKTSPEHSVMIGDNPRADIQGGKAAGMYTVFYNPDRIAHGIHPHLEINSLGELSHHF</sequence>